<protein>
    <submittedName>
        <fullName evidence="2">Uncharacterized protein</fullName>
    </submittedName>
</protein>
<dbReference type="AlphaFoldDB" id="G7YIR7"/>
<accession>G7YIR7</accession>
<reference evidence="2" key="1">
    <citation type="journal article" date="2011" name="Genome Biol.">
        <title>The draft genome of the carcinogenic human liver fluke Clonorchis sinensis.</title>
        <authorList>
            <person name="Wang X."/>
            <person name="Chen W."/>
            <person name="Huang Y."/>
            <person name="Sun J."/>
            <person name="Men J."/>
            <person name="Liu H."/>
            <person name="Luo F."/>
            <person name="Guo L."/>
            <person name="Lv X."/>
            <person name="Deng C."/>
            <person name="Zhou C."/>
            <person name="Fan Y."/>
            <person name="Li X."/>
            <person name="Huang L."/>
            <person name="Hu Y."/>
            <person name="Liang C."/>
            <person name="Hu X."/>
            <person name="Xu J."/>
            <person name="Yu X."/>
        </authorList>
    </citation>
    <scope>NUCLEOTIDE SEQUENCE [LARGE SCALE GENOMIC DNA]</scope>
    <source>
        <strain evidence="2">Henan</strain>
    </source>
</reference>
<keyword evidence="3" id="KW-1185">Reference proteome</keyword>
<sequence>MNYFYNFYGFWSDIVFWWSLAVDICFVVTISGFWRGVLRFILRLVVVPPYFVTL</sequence>
<keyword evidence="1" id="KW-0812">Transmembrane</keyword>
<name>G7YIR7_CLOSI</name>
<organism evidence="2 3">
    <name type="scientific">Clonorchis sinensis</name>
    <name type="common">Chinese liver fluke</name>
    <dbReference type="NCBI Taxonomy" id="79923"/>
    <lineage>
        <taxon>Eukaryota</taxon>
        <taxon>Metazoa</taxon>
        <taxon>Spiralia</taxon>
        <taxon>Lophotrochozoa</taxon>
        <taxon>Platyhelminthes</taxon>
        <taxon>Trematoda</taxon>
        <taxon>Digenea</taxon>
        <taxon>Opisthorchiida</taxon>
        <taxon>Opisthorchiata</taxon>
        <taxon>Opisthorchiidae</taxon>
        <taxon>Clonorchis</taxon>
    </lineage>
</organism>
<dbReference type="Proteomes" id="UP000008909">
    <property type="component" value="Unassembled WGS sequence"/>
</dbReference>
<gene>
    <name evidence="2" type="ORF">CLF_108902</name>
</gene>
<feature type="non-terminal residue" evidence="2">
    <location>
        <position position="54"/>
    </location>
</feature>
<reference key="2">
    <citation type="submission" date="2011-10" db="EMBL/GenBank/DDBJ databases">
        <title>The genome and transcriptome sequence of Clonorchis sinensis provide insights into the carcinogenic liver fluke.</title>
        <authorList>
            <person name="Wang X."/>
            <person name="Huang Y."/>
            <person name="Chen W."/>
            <person name="Liu H."/>
            <person name="Guo L."/>
            <person name="Chen Y."/>
            <person name="Luo F."/>
            <person name="Zhou W."/>
            <person name="Sun J."/>
            <person name="Mao Q."/>
            <person name="Liang P."/>
            <person name="Zhou C."/>
            <person name="Tian Y."/>
            <person name="Men J."/>
            <person name="Lv X."/>
            <person name="Huang L."/>
            <person name="Zhou J."/>
            <person name="Hu Y."/>
            <person name="Li R."/>
            <person name="Zhang F."/>
            <person name="Lei H."/>
            <person name="Li X."/>
            <person name="Hu X."/>
            <person name="Liang C."/>
            <person name="Xu J."/>
            <person name="Wu Z."/>
            <person name="Yu X."/>
        </authorList>
    </citation>
    <scope>NUCLEOTIDE SEQUENCE</scope>
    <source>
        <strain>Henan</strain>
    </source>
</reference>
<evidence type="ECO:0000256" key="1">
    <source>
        <dbReference type="SAM" id="Phobius"/>
    </source>
</evidence>
<evidence type="ECO:0000313" key="3">
    <source>
        <dbReference type="Proteomes" id="UP000008909"/>
    </source>
</evidence>
<feature type="transmembrane region" description="Helical" evidence="1">
    <location>
        <begin position="15"/>
        <end position="34"/>
    </location>
</feature>
<dbReference type="EMBL" id="DF143363">
    <property type="protein sequence ID" value="GAA52850.1"/>
    <property type="molecule type" value="Genomic_DNA"/>
</dbReference>
<keyword evidence="1" id="KW-1133">Transmembrane helix</keyword>
<keyword evidence="1" id="KW-0472">Membrane</keyword>
<proteinExistence type="predicted"/>
<evidence type="ECO:0000313" key="2">
    <source>
        <dbReference type="EMBL" id="GAA52850.1"/>
    </source>
</evidence>